<dbReference type="EMBL" id="MGFH01000157">
    <property type="protein sequence ID" value="OGM03747.1"/>
    <property type="molecule type" value="Genomic_DNA"/>
</dbReference>
<dbReference type="Pfam" id="PF08323">
    <property type="entry name" value="Glyco_transf_5"/>
    <property type="match status" value="1"/>
</dbReference>
<keyword evidence="4 7" id="KW-0328">Glycosyltransferase</keyword>
<dbReference type="PANTHER" id="PTHR45825:SF11">
    <property type="entry name" value="ALPHA AMYLASE DOMAIN-CONTAINING PROTEIN"/>
    <property type="match status" value="1"/>
</dbReference>
<dbReference type="Proteomes" id="UP000178735">
    <property type="component" value="Unassembled WGS sequence"/>
</dbReference>
<dbReference type="GO" id="GO:0005829">
    <property type="term" value="C:cytosol"/>
    <property type="evidence" value="ECO:0007669"/>
    <property type="project" value="TreeGrafter"/>
</dbReference>
<evidence type="ECO:0000256" key="3">
    <source>
        <dbReference type="ARBA" id="ARBA00010281"/>
    </source>
</evidence>
<keyword evidence="5 7" id="KW-0808">Transferase</keyword>
<dbReference type="CDD" id="cd03791">
    <property type="entry name" value="GT5_Glycogen_synthase_DULL1-like"/>
    <property type="match status" value="1"/>
</dbReference>
<dbReference type="GO" id="GO:0005978">
    <property type="term" value="P:glycogen biosynthetic process"/>
    <property type="evidence" value="ECO:0007669"/>
    <property type="project" value="UniProtKB-UniRule"/>
</dbReference>
<dbReference type="GO" id="GO:0009011">
    <property type="term" value="F:alpha-1,4-glucan glucosyltransferase (ADP-glucose donor) activity"/>
    <property type="evidence" value="ECO:0007669"/>
    <property type="project" value="UniProtKB-UniRule"/>
</dbReference>
<evidence type="ECO:0000256" key="5">
    <source>
        <dbReference type="ARBA" id="ARBA00022679"/>
    </source>
</evidence>
<protein>
    <recommendedName>
        <fullName evidence="7">Glycogen synthase</fullName>
        <ecNumber evidence="7">2.4.1.21</ecNumber>
    </recommendedName>
    <alternativeName>
        <fullName evidence="7">Starch [bacterial glycogen] synthase</fullName>
    </alternativeName>
</protein>
<evidence type="ECO:0000256" key="6">
    <source>
        <dbReference type="ARBA" id="ARBA00023056"/>
    </source>
</evidence>
<evidence type="ECO:0000313" key="11">
    <source>
        <dbReference type="Proteomes" id="UP000178735"/>
    </source>
</evidence>
<evidence type="ECO:0000256" key="7">
    <source>
        <dbReference type="HAMAP-Rule" id="MF_00484"/>
    </source>
</evidence>
<dbReference type="AlphaFoldDB" id="A0A1F7WMG2"/>
<evidence type="ECO:0000256" key="4">
    <source>
        <dbReference type="ARBA" id="ARBA00022676"/>
    </source>
</evidence>
<dbReference type="SUPFAM" id="SSF53756">
    <property type="entry name" value="UDP-Glycosyltransferase/glycogen phosphorylase"/>
    <property type="match status" value="1"/>
</dbReference>
<sequence>MSENLKILFMSSEVHPLAKTGGLADVSMALPKALHRLGHDVRIAMPCYRSIDRSKFEMEYVTDFPLKINNFTHNCIIRKTGIKCSPGKKRAKASQSLPIYLIDSYEYFDRDDLYSNEAGDYVDNARRFGYFCRAALEMLQKIDFEPDVIHLNDWQTAITALLTKRVYGDERIFKNAATVFTIHNLQYQGVFDMQSLVDLDLTWQYYSPEYLEYYGKINLMKAGLIFSDVINTVSETYASEIQSGALGMGLEGLLSTKKSDLYAITNGIDYDEWNPETDPNLAENYCAKTYMQKKPACKRDLQKACGLPEKDVPLIGMVSRLADQKGLDIIERAMPELMKLDVQFVLLGTGEQRYIEMLYHFLKLYPEKCSFYLKFDAFVASKIYAGSDFFLMPSKFEPCGTSQLISLKYGTIPIVRATGGLADTISGFDARTQQGNGFSFTDYNETALLKCIEHALVIYQNRQMWNVLVKNAMQCDYSWEAAARKYVDLYAKAMAKHSIKF</sequence>
<accession>A0A1F7WMG2</accession>
<dbReference type="Pfam" id="PF00534">
    <property type="entry name" value="Glycos_transf_1"/>
    <property type="match status" value="1"/>
</dbReference>
<organism evidence="10 11">
    <name type="scientific">Candidatus Wallbacteria bacterium GWC2_49_35</name>
    <dbReference type="NCBI Taxonomy" id="1817813"/>
    <lineage>
        <taxon>Bacteria</taxon>
        <taxon>Candidatus Walliibacteriota</taxon>
    </lineage>
</organism>
<comment type="catalytic activity">
    <reaction evidence="1 7">
        <text>[(1-&gt;4)-alpha-D-glucosyl](n) + ADP-alpha-D-glucose = [(1-&gt;4)-alpha-D-glucosyl](n+1) + ADP + H(+)</text>
        <dbReference type="Rhea" id="RHEA:18189"/>
        <dbReference type="Rhea" id="RHEA-COMP:9584"/>
        <dbReference type="Rhea" id="RHEA-COMP:9587"/>
        <dbReference type="ChEBI" id="CHEBI:15378"/>
        <dbReference type="ChEBI" id="CHEBI:15444"/>
        <dbReference type="ChEBI" id="CHEBI:57498"/>
        <dbReference type="ChEBI" id="CHEBI:456216"/>
        <dbReference type="EC" id="2.4.1.21"/>
    </reaction>
</comment>
<keyword evidence="6 7" id="KW-0320">Glycogen biosynthesis</keyword>
<feature type="domain" description="Starch synthase catalytic" evidence="9">
    <location>
        <begin position="6"/>
        <end position="255"/>
    </location>
</feature>
<evidence type="ECO:0000256" key="2">
    <source>
        <dbReference type="ARBA" id="ARBA00002764"/>
    </source>
</evidence>
<dbReference type="HAMAP" id="MF_00484">
    <property type="entry name" value="Glycogen_synth"/>
    <property type="match status" value="1"/>
</dbReference>
<evidence type="ECO:0000259" key="8">
    <source>
        <dbReference type="Pfam" id="PF00534"/>
    </source>
</evidence>
<reference evidence="10 11" key="1">
    <citation type="journal article" date="2016" name="Nat. Commun.">
        <title>Thousands of microbial genomes shed light on interconnected biogeochemical processes in an aquifer system.</title>
        <authorList>
            <person name="Anantharaman K."/>
            <person name="Brown C.T."/>
            <person name="Hug L.A."/>
            <person name="Sharon I."/>
            <person name="Castelle C.J."/>
            <person name="Probst A.J."/>
            <person name="Thomas B.C."/>
            <person name="Singh A."/>
            <person name="Wilkins M.J."/>
            <person name="Karaoz U."/>
            <person name="Brodie E.L."/>
            <person name="Williams K.H."/>
            <person name="Hubbard S.S."/>
            <person name="Banfield J.F."/>
        </authorList>
    </citation>
    <scope>NUCLEOTIDE SEQUENCE [LARGE SCALE GENOMIC DNA]</scope>
</reference>
<dbReference type="EC" id="2.4.1.21" evidence="7"/>
<gene>
    <name evidence="7" type="primary">glgA</name>
    <name evidence="10" type="ORF">A2008_08830</name>
</gene>
<comment type="function">
    <text evidence="2 7">Synthesizes alpha-1,4-glucan chains using ADP-glucose.</text>
</comment>
<feature type="domain" description="Glycosyl transferase family 1" evidence="8">
    <location>
        <begin position="308"/>
        <end position="464"/>
    </location>
</feature>
<name>A0A1F7WMG2_9BACT</name>
<dbReference type="PANTHER" id="PTHR45825">
    <property type="entry name" value="GRANULE-BOUND STARCH SYNTHASE 1, CHLOROPLASTIC/AMYLOPLASTIC"/>
    <property type="match status" value="1"/>
</dbReference>
<proteinExistence type="inferred from homology"/>
<dbReference type="InterPro" id="IPR001296">
    <property type="entry name" value="Glyco_trans_1"/>
</dbReference>
<dbReference type="InterPro" id="IPR013534">
    <property type="entry name" value="Starch_synth_cat_dom"/>
</dbReference>
<dbReference type="Gene3D" id="3.40.50.2000">
    <property type="entry name" value="Glycogen Phosphorylase B"/>
    <property type="match status" value="2"/>
</dbReference>
<dbReference type="NCBIfam" id="NF001899">
    <property type="entry name" value="PRK00654.1-2"/>
    <property type="match status" value="1"/>
</dbReference>
<evidence type="ECO:0000256" key="1">
    <source>
        <dbReference type="ARBA" id="ARBA00001478"/>
    </source>
</evidence>
<comment type="pathway">
    <text evidence="7">Glycan biosynthesis; glycogen biosynthesis.</text>
</comment>
<dbReference type="UniPathway" id="UPA00164"/>
<dbReference type="STRING" id="1817813.A2008_08830"/>
<evidence type="ECO:0000259" key="9">
    <source>
        <dbReference type="Pfam" id="PF08323"/>
    </source>
</evidence>
<comment type="caution">
    <text evidence="10">The sequence shown here is derived from an EMBL/GenBank/DDBJ whole genome shotgun (WGS) entry which is preliminary data.</text>
</comment>
<evidence type="ECO:0000313" key="10">
    <source>
        <dbReference type="EMBL" id="OGM03747.1"/>
    </source>
</evidence>
<comment type="similarity">
    <text evidence="3 7">Belongs to the glycosyltransferase 1 family. Bacterial/plant glycogen synthase subfamily.</text>
</comment>
<feature type="binding site" evidence="7">
    <location>
        <position position="19"/>
    </location>
    <ligand>
        <name>ADP-alpha-D-glucose</name>
        <dbReference type="ChEBI" id="CHEBI:57498"/>
    </ligand>
</feature>
<dbReference type="InterPro" id="IPR011835">
    <property type="entry name" value="GS/SS"/>
</dbReference>
<dbReference type="NCBIfam" id="TIGR02095">
    <property type="entry name" value="glgA"/>
    <property type="match status" value="1"/>
</dbReference>
<dbReference type="GO" id="GO:0004373">
    <property type="term" value="F:alpha-1,4-glucan glucosyltransferase (UDP-glucose donor) activity"/>
    <property type="evidence" value="ECO:0007669"/>
    <property type="project" value="InterPro"/>
</dbReference>